<keyword evidence="2" id="KW-0812">Transmembrane</keyword>
<feature type="compositionally biased region" description="Low complexity" evidence="1">
    <location>
        <begin position="465"/>
        <end position="482"/>
    </location>
</feature>
<evidence type="ECO:0000313" key="3">
    <source>
        <dbReference type="EMBL" id="PWZ28111.1"/>
    </source>
</evidence>
<dbReference type="InterPro" id="IPR000462">
    <property type="entry name" value="CDP-OH_P_trans"/>
</dbReference>
<proteinExistence type="predicted"/>
<dbReference type="GO" id="GO:0016020">
    <property type="term" value="C:membrane"/>
    <property type="evidence" value="ECO:0007669"/>
    <property type="project" value="InterPro"/>
</dbReference>
<gene>
    <name evidence="3" type="primary">Os03g0283600_9</name>
    <name evidence="3" type="ORF">Zm00014a_042922</name>
</gene>
<dbReference type="GO" id="GO:0008654">
    <property type="term" value="P:phospholipid biosynthetic process"/>
    <property type="evidence" value="ECO:0007669"/>
    <property type="project" value="InterPro"/>
</dbReference>
<keyword evidence="2" id="KW-0472">Membrane</keyword>
<dbReference type="PANTHER" id="PTHR31474:SF1">
    <property type="entry name" value="EXPRESSED PROTEIN"/>
    <property type="match status" value="1"/>
</dbReference>
<feature type="region of interest" description="Disordered" evidence="1">
    <location>
        <begin position="437"/>
        <end position="482"/>
    </location>
</feature>
<dbReference type="Pfam" id="PF01066">
    <property type="entry name" value="CDP-OH_P_transf"/>
    <property type="match status" value="1"/>
</dbReference>
<feature type="compositionally biased region" description="Low complexity" evidence="1">
    <location>
        <begin position="437"/>
        <end position="446"/>
    </location>
</feature>
<dbReference type="InterPro" id="IPR043130">
    <property type="entry name" value="CDP-OH_PTrfase_TM_dom"/>
</dbReference>
<accession>A0A3L6F723</accession>
<organism evidence="3">
    <name type="scientific">Zea mays</name>
    <name type="common">Maize</name>
    <dbReference type="NCBI Taxonomy" id="4577"/>
    <lineage>
        <taxon>Eukaryota</taxon>
        <taxon>Viridiplantae</taxon>
        <taxon>Streptophyta</taxon>
        <taxon>Embryophyta</taxon>
        <taxon>Tracheophyta</taxon>
        <taxon>Spermatophyta</taxon>
        <taxon>Magnoliopsida</taxon>
        <taxon>Liliopsida</taxon>
        <taxon>Poales</taxon>
        <taxon>Poaceae</taxon>
        <taxon>PACMAD clade</taxon>
        <taxon>Panicoideae</taxon>
        <taxon>Andropogonodae</taxon>
        <taxon>Andropogoneae</taxon>
        <taxon>Tripsacinae</taxon>
        <taxon>Zea</taxon>
    </lineage>
</organism>
<dbReference type="ExpressionAtlas" id="A0A3L6F723">
    <property type="expression patterns" value="baseline"/>
</dbReference>
<dbReference type="Proteomes" id="UP000251960">
    <property type="component" value="Chromosome 4"/>
</dbReference>
<reference evidence="3" key="1">
    <citation type="journal article" date="2018" name="Nat. Genet.">
        <title>Extensive intraspecific gene order and gene structural variations between Mo17 and other maize genomes.</title>
        <authorList>
            <person name="Sun S."/>
            <person name="Zhou Y."/>
            <person name="Chen J."/>
            <person name="Shi J."/>
            <person name="Zhao H."/>
            <person name="Zhao H."/>
            <person name="Song W."/>
            <person name="Zhang M."/>
            <person name="Cui Y."/>
            <person name="Dong X."/>
            <person name="Liu H."/>
            <person name="Ma X."/>
            <person name="Jiao Y."/>
            <person name="Wang B."/>
            <person name="Wei X."/>
            <person name="Stein J.C."/>
            <person name="Glaubitz J.C."/>
            <person name="Lu F."/>
            <person name="Yu G."/>
            <person name="Liang C."/>
            <person name="Fengler K."/>
            <person name="Li B."/>
            <person name="Rafalski A."/>
            <person name="Schnable P.S."/>
            <person name="Ware D.H."/>
            <person name="Buckler E.S."/>
            <person name="Lai J."/>
        </authorList>
    </citation>
    <scope>NUCLEOTIDE SEQUENCE [LARGE SCALE GENOMIC DNA]</scope>
    <source>
        <tissue evidence="3">Seedling</tissue>
    </source>
</reference>
<evidence type="ECO:0000256" key="1">
    <source>
        <dbReference type="SAM" id="MobiDB-lite"/>
    </source>
</evidence>
<feature type="transmembrane region" description="Helical" evidence="2">
    <location>
        <begin position="42"/>
        <end position="67"/>
    </location>
</feature>
<dbReference type="InterPro" id="IPR008637">
    <property type="entry name" value="HR_lesion"/>
</dbReference>
<dbReference type="Pfam" id="PF05514">
    <property type="entry name" value="HR_lesion"/>
    <property type="match status" value="1"/>
</dbReference>
<dbReference type="AlphaFoldDB" id="A0A3L6F723"/>
<sequence length="482" mass="52500">MPAGPLALEPLAFSAHLGVAVPHIELKHVVAATIGLKGLGSLLFILSSSLGAYLLLLYLALITPIIHDFYNYDMEKAEFAGLFAKFTQDLALIGALLFFLGMKNSIPKRQGGKKSPRRRRTRDLSSLLEVAGNWRLVKPQTGATKVEEIHSKNHPVSLLIIEYSPFLAVVESKDRRISVALAFAGHQEGDVVVSSLTKLSTCLVTISLHGMAFNFQIIQFMHSSIWNNLKSPNVNRDRYNDGSIKHSLLKQSSLDLLTIETPGLKKNDSFSRWMSKELEEVVDLGIKSTSDAFWSSIETVKVPHGSNVLTNEQLDAYVVNPSLSQDQLFSILDVSPGCAYIGTNTKVCAGIAEADSCASGAGISLAFYMEGPWAAMTTTGIFLAVAVTDWLDGYIARKMQLGTPFGAFLDNSNKYRHCRSITNIARASSTIPLSVSMSSSGSIGPSRIDRAAPPSGRSGHRWTRRTGPPWTPSTTTTTKSRR</sequence>
<feature type="transmembrane region" description="Helical" evidence="2">
    <location>
        <begin position="79"/>
        <end position="100"/>
    </location>
</feature>
<evidence type="ECO:0000256" key="2">
    <source>
        <dbReference type="SAM" id="Phobius"/>
    </source>
</evidence>
<dbReference type="Gene3D" id="1.20.120.1760">
    <property type="match status" value="1"/>
</dbReference>
<comment type="caution">
    <text evidence="3">The sequence shown here is derived from an EMBL/GenBank/DDBJ whole genome shotgun (WGS) entry which is preliminary data.</text>
</comment>
<dbReference type="GO" id="GO:0016780">
    <property type="term" value="F:phosphotransferase activity, for other substituted phosphate groups"/>
    <property type="evidence" value="ECO:0007669"/>
    <property type="project" value="InterPro"/>
</dbReference>
<keyword evidence="2" id="KW-1133">Transmembrane helix</keyword>
<dbReference type="PANTHER" id="PTHR31474">
    <property type="entry name" value="HR-LIKE LESION-INDUCER"/>
    <property type="match status" value="1"/>
</dbReference>
<name>A0A3L6F723_MAIZE</name>
<protein>
    <submittedName>
        <fullName evidence="3">Cardiolipin synthase (CMP-forming), mitochondrial</fullName>
    </submittedName>
</protein>
<dbReference type="EMBL" id="NCVQ01000005">
    <property type="protein sequence ID" value="PWZ28111.1"/>
    <property type="molecule type" value="Genomic_DNA"/>
</dbReference>